<reference evidence="2" key="1">
    <citation type="journal article" date="2021" name="PeerJ">
        <title>Extensive microbial diversity within the chicken gut microbiome revealed by metagenomics and culture.</title>
        <authorList>
            <person name="Gilroy R."/>
            <person name="Ravi A."/>
            <person name="Getino M."/>
            <person name="Pursley I."/>
            <person name="Horton D.L."/>
            <person name="Alikhan N.F."/>
            <person name="Baker D."/>
            <person name="Gharbi K."/>
            <person name="Hall N."/>
            <person name="Watson M."/>
            <person name="Adriaenssens E.M."/>
            <person name="Foster-Nyarko E."/>
            <person name="Jarju S."/>
            <person name="Secka A."/>
            <person name="Antonio M."/>
            <person name="Oren A."/>
            <person name="Chaudhuri R.R."/>
            <person name="La Ragione R."/>
            <person name="Hildebrand F."/>
            <person name="Pallen M.J."/>
        </authorList>
    </citation>
    <scope>NUCLEOTIDE SEQUENCE</scope>
    <source>
        <strain evidence="2">ChiHejej3B27-3195</strain>
    </source>
</reference>
<dbReference type="Pfam" id="PF22564">
    <property type="entry name" value="HAAS"/>
    <property type="match status" value="1"/>
</dbReference>
<evidence type="ECO:0000313" key="2">
    <source>
        <dbReference type="EMBL" id="HIW99702.1"/>
    </source>
</evidence>
<keyword evidence="1" id="KW-0472">Membrane</keyword>
<evidence type="ECO:0000313" key="3">
    <source>
        <dbReference type="Proteomes" id="UP000824151"/>
    </source>
</evidence>
<gene>
    <name evidence="2" type="ORF">H9871_06125</name>
</gene>
<protein>
    <submittedName>
        <fullName evidence="2">Uncharacterized protein</fullName>
    </submittedName>
</protein>
<dbReference type="Proteomes" id="UP000824151">
    <property type="component" value="Unassembled WGS sequence"/>
</dbReference>
<keyword evidence="1" id="KW-1133">Transmembrane helix</keyword>
<feature type="transmembrane region" description="Helical" evidence="1">
    <location>
        <begin position="84"/>
        <end position="108"/>
    </location>
</feature>
<organism evidence="2 3">
    <name type="scientific">Candidatus Nesterenkonia stercoripullorum</name>
    <dbReference type="NCBI Taxonomy" id="2838701"/>
    <lineage>
        <taxon>Bacteria</taxon>
        <taxon>Bacillati</taxon>
        <taxon>Actinomycetota</taxon>
        <taxon>Actinomycetes</taxon>
        <taxon>Micrococcales</taxon>
        <taxon>Micrococcaceae</taxon>
        <taxon>Nesterenkonia</taxon>
    </lineage>
</organism>
<sequence>MTSHQDTIALSVSDRWKRYCYLEWLDTYLWRLPRRRRKEIRAELKQNLAVASADATMTEAIDEHGSPRALARQYLDAEPTQGPLWAHGAIAVLVVIVAWVFATFAYVVGALDTLDALGSQGPATIGFLGVTIEAESSPDFMGATFTGFSWPTLIVAVLALLVFSRVWRMGRARSTG</sequence>
<reference evidence="2" key="2">
    <citation type="submission" date="2021-04" db="EMBL/GenBank/DDBJ databases">
        <authorList>
            <person name="Gilroy R."/>
        </authorList>
    </citation>
    <scope>NUCLEOTIDE SEQUENCE</scope>
    <source>
        <strain evidence="2">ChiHejej3B27-3195</strain>
    </source>
</reference>
<dbReference type="EMBL" id="DXGD01000225">
    <property type="protein sequence ID" value="HIW99702.1"/>
    <property type="molecule type" value="Genomic_DNA"/>
</dbReference>
<accession>A0A9D1USQ9</accession>
<keyword evidence="1" id="KW-0812">Transmembrane</keyword>
<proteinExistence type="predicted"/>
<evidence type="ECO:0000256" key="1">
    <source>
        <dbReference type="SAM" id="Phobius"/>
    </source>
</evidence>
<feature type="transmembrane region" description="Helical" evidence="1">
    <location>
        <begin position="148"/>
        <end position="167"/>
    </location>
</feature>
<dbReference type="AlphaFoldDB" id="A0A9D1USQ9"/>
<name>A0A9D1USQ9_9MICC</name>
<comment type="caution">
    <text evidence="2">The sequence shown here is derived from an EMBL/GenBank/DDBJ whole genome shotgun (WGS) entry which is preliminary data.</text>
</comment>